<feature type="domain" description="MaoC-like" evidence="2">
    <location>
        <begin position="195"/>
        <end position="266"/>
    </location>
</feature>
<dbReference type="PANTHER" id="PTHR43841:SF3">
    <property type="entry name" value="(3R)-HYDROXYACYL-ACP DEHYDRATASE SUBUNIT HADB"/>
    <property type="match status" value="1"/>
</dbReference>
<dbReference type="Gene3D" id="3.10.129.10">
    <property type="entry name" value="Hotdog Thioesterase"/>
    <property type="match status" value="1"/>
</dbReference>
<evidence type="ECO:0000313" key="3">
    <source>
        <dbReference type="EMBL" id="GAA2176053.1"/>
    </source>
</evidence>
<sequence>MDRRLDAPPKLPTLYAAALARQARNALRRPAPADPLPTERHRVDNVTATQEKLDAFQRLMGRPQAEFLPSGYLHTLAFPVAVSVLARPDFPLPLLGMIHLSNEIHHLRPISLSERLSVTAWVENLLPHHSGAQVDVLVDIKTDSGSVWRGRSTYLAKGVKANGPAGTAVPSAGERRTEQLPEFHTRQWALASDIGRRYASVSGDYNPIHLSGISARASGMKRPIAHGMYLASRMAAEMGPGDATPFRWTVEFRAPVTLPSRVFLSAGMDRSVTAQWQGAEVTAWDPRRRRKHFSGRMERLGDSAGEE</sequence>
<dbReference type="InterPro" id="IPR029069">
    <property type="entry name" value="HotDog_dom_sf"/>
</dbReference>
<proteinExistence type="inferred from homology"/>
<gene>
    <name evidence="3" type="ORF">GCM10009784_20960</name>
</gene>
<evidence type="ECO:0000256" key="1">
    <source>
        <dbReference type="ARBA" id="ARBA00005254"/>
    </source>
</evidence>
<organism evidence="3 4">
    <name type="scientific">Arthrobacter parietis</name>
    <dbReference type="NCBI Taxonomy" id="271434"/>
    <lineage>
        <taxon>Bacteria</taxon>
        <taxon>Bacillati</taxon>
        <taxon>Actinomycetota</taxon>
        <taxon>Actinomycetes</taxon>
        <taxon>Micrococcales</taxon>
        <taxon>Micrococcaceae</taxon>
        <taxon>Arthrobacter</taxon>
    </lineage>
</organism>
<dbReference type="RefSeq" id="WP_346028273.1">
    <property type="nucleotide sequence ID" value="NZ_BAAAON010000002.1"/>
</dbReference>
<dbReference type="Pfam" id="PF01575">
    <property type="entry name" value="MaoC_dehydratas"/>
    <property type="match status" value="1"/>
</dbReference>
<protein>
    <submittedName>
        <fullName evidence="3">MaoC/PaaZ C-terminal domain-containing protein</fullName>
    </submittedName>
</protein>
<reference evidence="3 4" key="1">
    <citation type="journal article" date="2019" name="Int. J. Syst. Evol. Microbiol.">
        <title>The Global Catalogue of Microorganisms (GCM) 10K type strain sequencing project: providing services to taxonomists for standard genome sequencing and annotation.</title>
        <authorList>
            <consortium name="The Broad Institute Genomics Platform"/>
            <consortium name="The Broad Institute Genome Sequencing Center for Infectious Disease"/>
            <person name="Wu L."/>
            <person name="Ma J."/>
        </authorList>
    </citation>
    <scope>NUCLEOTIDE SEQUENCE [LARGE SCALE GENOMIC DNA]</scope>
    <source>
        <strain evidence="3 4">JCM 14917</strain>
    </source>
</reference>
<dbReference type="PANTHER" id="PTHR43841">
    <property type="entry name" value="3-HYDROXYACYL-THIOESTER DEHYDRATASE HTDX-RELATED"/>
    <property type="match status" value="1"/>
</dbReference>
<evidence type="ECO:0000259" key="2">
    <source>
        <dbReference type="Pfam" id="PF01575"/>
    </source>
</evidence>
<dbReference type="InterPro" id="IPR003965">
    <property type="entry name" value="Fatty_acid_synthase"/>
</dbReference>
<dbReference type="PRINTS" id="PR01483">
    <property type="entry name" value="FASYNTHASE"/>
</dbReference>
<dbReference type="InterPro" id="IPR002539">
    <property type="entry name" value="MaoC-like_dom"/>
</dbReference>
<keyword evidence="4" id="KW-1185">Reference proteome</keyword>
<comment type="similarity">
    <text evidence="1">Belongs to the enoyl-CoA hydratase/isomerase family.</text>
</comment>
<dbReference type="Proteomes" id="UP001500974">
    <property type="component" value="Unassembled WGS sequence"/>
</dbReference>
<evidence type="ECO:0000313" key="4">
    <source>
        <dbReference type="Proteomes" id="UP001500974"/>
    </source>
</evidence>
<comment type="caution">
    <text evidence="3">The sequence shown here is derived from an EMBL/GenBank/DDBJ whole genome shotgun (WGS) entry which is preliminary data.</text>
</comment>
<accession>A0ABN3AY24</accession>
<dbReference type="SUPFAM" id="SSF54637">
    <property type="entry name" value="Thioesterase/thiol ester dehydrase-isomerase"/>
    <property type="match status" value="2"/>
</dbReference>
<name>A0ABN3AY24_9MICC</name>
<dbReference type="EMBL" id="BAAAON010000002">
    <property type="protein sequence ID" value="GAA2176053.1"/>
    <property type="molecule type" value="Genomic_DNA"/>
</dbReference>